<name>A0A504YLW5_FASGI</name>
<feature type="region of interest" description="Disordered" evidence="1">
    <location>
        <begin position="373"/>
        <end position="503"/>
    </location>
</feature>
<feature type="compositionally biased region" description="Basic and acidic residues" evidence="1">
    <location>
        <begin position="953"/>
        <end position="964"/>
    </location>
</feature>
<evidence type="ECO:0000313" key="2">
    <source>
        <dbReference type="EMBL" id="TPP59088.1"/>
    </source>
</evidence>
<feature type="compositionally biased region" description="Low complexity" evidence="1">
    <location>
        <begin position="935"/>
        <end position="950"/>
    </location>
</feature>
<reference evidence="2 3" key="1">
    <citation type="submission" date="2019-04" db="EMBL/GenBank/DDBJ databases">
        <title>Annotation for the trematode Fasciola gigantica.</title>
        <authorList>
            <person name="Choi Y.-J."/>
        </authorList>
    </citation>
    <scope>NUCLEOTIDE SEQUENCE [LARGE SCALE GENOMIC DNA]</scope>
    <source>
        <strain evidence="2">Uganda_cow_1</strain>
    </source>
</reference>
<protein>
    <submittedName>
        <fullName evidence="2">Uncharacterized protein</fullName>
    </submittedName>
</protein>
<feature type="compositionally biased region" description="Polar residues" evidence="1">
    <location>
        <begin position="1192"/>
        <end position="1204"/>
    </location>
</feature>
<gene>
    <name evidence="2" type="ORF">FGIG_03744</name>
</gene>
<feature type="region of interest" description="Disordered" evidence="1">
    <location>
        <begin position="737"/>
        <end position="773"/>
    </location>
</feature>
<feature type="compositionally biased region" description="Basic and acidic residues" evidence="1">
    <location>
        <begin position="396"/>
        <end position="420"/>
    </location>
</feature>
<feature type="region of interest" description="Disordered" evidence="1">
    <location>
        <begin position="57"/>
        <end position="81"/>
    </location>
</feature>
<organism evidence="2 3">
    <name type="scientific">Fasciola gigantica</name>
    <name type="common">Giant liver fluke</name>
    <dbReference type="NCBI Taxonomy" id="46835"/>
    <lineage>
        <taxon>Eukaryota</taxon>
        <taxon>Metazoa</taxon>
        <taxon>Spiralia</taxon>
        <taxon>Lophotrochozoa</taxon>
        <taxon>Platyhelminthes</taxon>
        <taxon>Trematoda</taxon>
        <taxon>Digenea</taxon>
        <taxon>Plagiorchiida</taxon>
        <taxon>Echinostomata</taxon>
        <taxon>Echinostomatoidea</taxon>
        <taxon>Fasciolidae</taxon>
        <taxon>Fasciola</taxon>
    </lineage>
</organism>
<feature type="region of interest" description="Disordered" evidence="1">
    <location>
        <begin position="1132"/>
        <end position="1204"/>
    </location>
</feature>
<evidence type="ECO:0000256" key="1">
    <source>
        <dbReference type="SAM" id="MobiDB-lite"/>
    </source>
</evidence>
<evidence type="ECO:0000313" key="3">
    <source>
        <dbReference type="Proteomes" id="UP000316759"/>
    </source>
</evidence>
<keyword evidence="3" id="KW-1185">Reference proteome</keyword>
<feature type="compositionally biased region" description="Polar residues" evidence="1">
    <location>
        <begin position="1002"/>
        <end position="1011"/>
    </location>
</feature>
<dbReference type="EMBL" id="SUNJ01011183">
    <property type="protein sequence ID" value="TPP59088.1"/>
    <property type="molecule type" value="Genomic_DNA"/>
</dbReference>
<accession>A0A504YLW5</accession>
<feature type="compositionally biased region" description="Basic and acidic residues" evidence="1">
    <location>
        <begin position="1025"/>
        <end position="1034"/>
    </location>
</feature>
<dbReference type="Proteomes" id="UP000316759">
    <property type="component" value="Unassembled WGS sequence"/>
</dbReference>
<feature type="compositionally biased region" description="Polar residues" evidence="1">
    <location>
        <begin position="758"/>
        <end position="769"/>
    </location>
</feature>
<feature type="compositionally biased region" description="Polar residues" evidence="1">
    <location>
        <begin position="425"/>
        <end position="500"/>
    </location>
</feature>
<proteinExistence type="predicted"/>
<feature type="region of interest" description="Disordered" evidence="1">
    <location>
        <begin position="904"/>
        <end position="1106"/>
    </location>
</feature>
<dbReference type="AlphaFoldDB" id="A0A504YLW5"/>
<feature type="region of interest" description="Disordered" evidence="1">
    <location>
        <begin position="236"/>
        <end position="258"/>
    </location>
</feature>
<sequence>MVIRPAKFCDLFVQLQSDNATNVELVYTTKDAEELREQQDRSSGISMQQLSSVIQKPLGGSDLSQPSSRQSKPRETIDMQKNVDLLNVPSGLSFRELSGEVQSGYEEPVHPPKSYISKEVSEERELVYQPRESDQIHKLSVQIESGPSYDLIRQSAISTKPGHITDIQENLELLSQTSERSMQQLLCEMKTASSQDLELSNLQPIRMSISKKSSEKKEIIYPANEIDMRRLSSQIQSAATRVSSQPSSRQSKPRETIDMQKNVDLLNVPSGLSFRELSGEVQSGYEEPVHPPKSYISKEVSEERELVYQPRESDQIHKLSVQIESGPSYDLELSNLQPIRMSISKKSSEKKEIIYPANEIDMRRLSSQIQSAATRVSRESPVATTYEPPAITSIGDKVESPDQKSEVPYFYDERENKDLSYKPSEMSSREPSSLMETVQTHDSLSLSGSQNQRTDGQVSVQSPKESTNQPSRVNVLQLSSPSKAPSQYQSSFATTPSRSEVPNVGLPELKQLEVRYHQSGAPTYIPEEDIFQECTCTPEAPSQHCHSFYVDLDESPNTRSYMDALQTFAEEMRSTNDPLYERRLTYQTVVQIPNSSRPTTYSKDYDQPEKLYRTLPTNEPRRSTLSTLRYLPSLPREKIFQDPCEALRHSIDKNCHEMTGIYSLPIRKANFVESVCPPIPPDVLLGESLGMALSASREHGVLQTDELRRNTTSKLQYIPSLSEVQTFQDPCNPLRQATFDNSRRDKGSMFSRKKSITPPRSQPTLPTSPRNRKCRPPKCGCLAYDFLGRREIQVEPLSANRRNYISYDIPFVDDPPGENELKSKRERFESHLRTSEAYSSRGSLRRPTTPMFANTGSMFEKPFSRTPSPPTIEALLREDEIHQKSSSKPIKPSCVSQLETILEHERNSLQPPKPFRKFDAKKQTNSQKNPARELSPISSSSQASRDISPADASFRKSEEPDSRASLRGKKHEKSVAPVRPCIQKDQSETREVTLAPSGMEMRQTSVKTQSIPGHDFHQSSVSPMEHPEITGAHDMEEEDDEELPRKSKGLCTPKTSSSVKPKASRDSATLKPSTKTKHQETRKISNESPATKLERSSYEIHPLPSQNYRQLSVSPVEHPKITGTQEIVIEEAKEEDGEMPRKSRGFCTPKRSSSVKSKASRDSHTQSQTPVRICVQKKSSETRENSYGLEMRSSSTGSQSVPSHDSVSRRFFIHHGLSWLVILMMLDCELTIAETVM</sequence>
<comment type="caution">
    <text evidence="2">The sequence shown here is derived from an EMBL/GenBank/DDBJ whole genome shotgun (WGS) entry which is preliminary data.</text>
</comment>